<accession>A0ABX9W6G6</accession>
<dbReference type="Pfam" id="PF07859">
    <property type="entry name" value="Abhydrolase_3"/>
    <property type="match status" value="1"/>
</dbReference>
<dbReference type="RefSeq" id="WP_123181690.1">
    <property type="nucleotide sequence ID" value="NZ_RHGB01000004.1"/>
</dbReference>
<keyword evidence="4" id="KW-1185">Reference proteome</keyword>
<name>A0ABX9W6G6_9GAMM</name>
<dbReference type="PANTHER" id="PTHR48081">
    <property type="entry name" value="AB HYDROLASE SUPERFAMILY PROTEIN C4A8.06C"/>
    <property type="match status" value="1"/>
</dbReference>
<dbReference type="Proteomes" id="UP000274695">
    <property type="component" value="Unassembled WGS sequence"/>
</dbReference>
<evidence type="ECO:0000256" key="1">
    <source>
        <dbReference type="ARBA" id="ARBA00022801"/>
    </source>
</evidence>
<sequence length="307" mass="33409">MKIENVNPQLQKAYSRIPAIPFHNPALIRLIQFISKFQKKPKSVPGIAIEDYNFGNSGVRVYKPRGATSGAGLLWIHGGGYVIGNVAMNDRECTDYANNLNITVISVDYRLAPQHPFPAACDDCFIAWQWVLNNAANLGVSPDRIVISGQSAGGGLAAGLVQRIHDSGGIQPAGQALFCPMLDDRTAIRTELDALKHRLWSSKNNRGAWAHYLGQAPGLARLPPYSAPARRENLSGLPTSWIGVGDIDLLYEESLRYAEHLTDAGVNCELKVIAGGPHGFEAVAPTAPVSIELFESNYQFLRRVLAL</sequence>
<dbReference type="PANTHER" id="PTHR48081:SF8">
    <property type="entry name" value="ALPHA_BETA HYDROLASE FOLD-3 DOMAIN-CONTAINING PROTEIN-RELATED"/>
    <property type="match status" value="1"/>
</dbReference>
<evidence type="ECO:0000313" key="3">
    <source>
        <dbReference type="EMBL" id="RNL66318.1"/>
    </source>
</evidence>
<evidence type="ECO:0000259" key="2">
    <source>
        <dbReference type="Pfam" id="PF07859"/>
    </source>
</evidence>
<evidence type="ECO:0000313" key="4">
    <source>
        <dbReference type="Proteomes" id="UP000274695"/>
    </source>
</evidence>
<dbReference type="SUPFAM" id="SSF53474">
    <property type="entry name" value="alpha/beta-Hydrolases"/>
    <property type="match status" value="1"/>
</dbReference>
<protein>
    <submittedName>
        <fullName evidence="3">Alpha/beta hydrolase</fullName>
    </submittedName>
</protein>
<keyword evidence="1 3" id="KW-0378">Hydrolase</keyword>
<dbReference type="GO" id="GO:0016787">
    <property type="term" value="F:hydrolase activity"/>
    <property type="evidence" value="ECO:0007669"/>
    <property type="project" value="UniProtKB-KW"/>
</dbReference>
<dbReference type="InterPro" id="IPR029058">
    <property type="entry name" value="AB_hydrolase_fold"/>
</dbReference>
<feature type="domain" description="Alpha/beta hydrolase fold-3" evidence="2">
    <location>
        <begin position="73"/>
        <end position="281"/>
    </location>
</feature>
<dbReference type="InterPro" id="IPR013094">
    <property type="entry name" value="AB_hydrolase_3"/>
</dbReference>
<reference evidence="3 4" key="1">
    <citation type="submission" date="2018-10" db="EMBL/GenBank/DDBJ databases">
        <title>Draft genome sequence of Zhongshania sp. DSW25-10.</title>
        <authorList>
            <person name="Oh J."/>
        </authorList>
    </citation>
    <scope>NUCLEOTIDE SEQUENCE [LARGE SCALE GENOMIC DNA]</scope>
    <source>
        <strain evidence="3 4">DSW25-10</strain>
    </source>
</reference>
<proteinExistence type="predicted"/>
<dbReference type="EMBL" id="RHGB01000004">
    <property type="protein sequence ID" value="RNL66318.1"/>
    <property type="molecule type" value="Genomic_DNA"/>
</dbReference>
<dbReference type="Gene3D" id="3.40.50.1820">
    <property type="entry name" value="alpha/beta hydrolase"/>
    <property type="match status" value="1"/>
</dbReference>
<gene>
    <name evidence="3" type="ORF">D0911_04575</name>
</gene>
<organism evidence="3 4">
    <name type="scientific">Zhongshania marina</name>
    <dbReference type="NCBI Taxonomy" id="2304603"/>
    <lineage>
        <taxon>Bacteria</taxon>
        <taxon>Pseudomonadati</taxon>
        <taxon>Pseudomonadota</taxon>
        <taxon>Gammaproteobacteria</taxon>
        <taxon>Cellvibrionales</taxon>
        <taxon>Spongiibacteraceae</taxon>
        <taxon>Zhongshania</taxon>
    </lineage>
</organism>
<dbReference type="InterPro" id="IPR050300">
    <property type="entry name" value="GDXG_lipolytic_enzyme"/>
</dbReference>
<comment type="caution">
    <text evidence="3">The sequence shown here is derived from an EMBL/GenBank/DDBJ whole genome shotgun (WGS) entry which is preliminary data.</text>
</comment>